<gene>
    <name evidence="2" type="ORF">SAMN05192573_117124</name>
</gene>
<evidence type="ECO:0000313" key="3">
    <source>
        <dbReference type="Proteomes" id="UP000199705"/>
    </source>
</evidence>
<dbReference type="PANTHER" id="PTHR45947:SF3">
    <property type="entry name" value="SULFOQUINOVOSYL TRANSFERASE SQD2"/>
    <property type="match status" value="1"/>
</dbReference>
<dbReference type="AlphaFoldDB" id="A0A1G8IVR5"/>
<sequence length="385" mass="43737">MKNLAVVITHPIQYYAPVFKLLYERQKINVMVFYTWGEGGLQKFDPGFGKTITWNLPLLEGYPYEWVKNISTDPGSHHSKGIDNPDLISQINNWQPDVIMVYGWFYKSHLKILKYFKGRVPVIFRGDSTLLDDQGGIKSVLRSLFLKRIYRHIDCALYAGSNNKAYFKKCGLKETQLFFAPHAVDNDRFAEDRTNEALTLRKQLGIADDEKLLLFAGKFEYKKNPLSLLEAFIDVTQPGTHLLFAGNGILEIELKNKASRHKNIHFIDFQNQLYMPVVYQACDIFCLPSKGPGETWGLAINEAMACSKAILISSKVGAGTDLVKDYENGLIFKANDGVDLKSKLKTLLLYDKTALFTMGQQSREIIEGWGFVKQVEAIEQLVLSQ</sequence>
<dbReference type="SUPFAM" id="SSF53756">
    <property type="entry name" value="UDP-Glycosyltransferase/glycogen phosphorylase"/>
    <property type="match status" value="1"/>
</dbReference>
<accession>A0A1G8IVR5</accession>
<dbReference type="STRING" id="551996.SAMN05192573_117124"/>
<organism evidence="2 3">
    <name type="scientific">Mucilaginibacter gossypii</name>
    <dbReference type="NCBI Taxonomy" id="551996"/>
    <lineage>
        <taxon>Bacteria</taxon>
        <taxon>Pseudomonadati</taxon>
        <taxon>Bacteroidota</taxon>
        <taxon>Sphingobacteriia</taxon>
        <taxon>Sphingobacteriales</taxon>
        <taxon>Sphingobacteriaceae</taxon>
        <taxon>Mucilaginibacter</taxon>
    </lineage>
</organism>
<dbReference type="EMBL" id="FNCG01000017">
    <property type="protein sequence ID" value="SDI22956.1"/>
    <property type="molecule type" value="Genomic_DNA"/>
</dbReference>
<keyword evidence="2" id="KW-0808">Transferase</keyword>
<dbReference type="CDD" id="cd03801">
    <property type="entry name" value="GT4_PimA-like"/>
    <property type="match status" value="1"/>
</dbReference>
<name>A0A1G8IVR5_9SPHI</name>
<proteinExistence type="predicted"/>
<dbReference type="GO" id="GO:0016757">
    <property type="term" value="F:glycosyltransferase activity"/>
    <property type="evidence" value="ECO:0007669"/>
    <property type="project" value="InterPro"/>
</dbReference>
<evidence type="ECO:0000259" key="1">
    <source>
        <dbReference type="Pfam" id="PF00534"/>
    </source>
</evidence>
<reference evidence="3" key="1">
    <citation type="submission" date="2016-10" db="EMBL/GenBank/DDBJ databases">
        <authorList>
            <person name="Varghese N."/>
            <person name="Submissions S."/>
        </authorList>
    </citation>
    <scope>NUCLEOTIDE SEQUENCE [LARGE SCALE GENOMIC DNA]</scope>
    <source>
        <strain evidence="3">Gh-67</strain>
    </source>
</reference>
<evidence type="ECO:0000313" key="2">
    <source>
        <dbReference type="EMBL" id="SDI22956.1"/>
    </source>
</evidence>
<dbReference type="Pfam" id="PF00534">
    <property type="entry name" value="Glycos_transf_1"/>
    <property type="match status" value="1"/>
</dbReference>
<dbReference type="Proteomes" id="UP000199705">
    <property type="component" value="Unassembled WGS sequence"/>
</dbReference>
<dbReference type="InterPro" id="IPR050194">
    <property type="entry name" value="Glycosyltransferase_grp1"/>
</dbReference>
<dbReference type="RefSeq" id="WP_091174021.1">
    <property type="nucleotide sequence ID" value="NZ_FNCG01000017.1"/>
</dbReference>
<protein>
    <submittedName>
        <fullName evidence="2">Glycosyltransferase involved in cell wall bisynthesis</fullName>
    </submittedName>
</protein>
<dbReference type="PANTHER" id="PTHR45947">
    <property type="entry name" value="SULFOQUINOVOSYL TRANSFERASE SQD2"/>
    <property type="match status" value="1"/>
</dbReference>
<dbReference type="Gene3D" id="3.40.50.2000">
    <property type="entry name" value="Glycogen Phosphorylase B"/>
    <property type="match status" value="2"/>
</dbReference>
<dbReference type="InterPro" id="IPR001296">
    <property type="entry name" value="Glyco_trans_1"/>
</dbReference>
<feature type="domain" description="Glycosyl transferase family 1" evidence="1">
    <location>
        <begin position="200"/>
        <end position="351"/>
    </location>
</feature>
<keyword evidence="3" id="KW-1185">Reference proteome</keyword>